<evidence type="ECO:0000313" key="1">
    <source>
        <dbReference type="EMBL" id="PWI24792.1"/>
    </source>
</evidence>
<organism evidence="1 2">
    <name type="scientific">Kurthia sibirica</name>
    <dbReference type="NCBI Taxonomy" id="202750"/>
    <lineage>
        <taxon>Bacteria</taxon>
        <taxon>Bacillati</taxon>
        <taxon>Bacillota</taxon>
        <taxon>Bacilli</taxon>
        <taxon>Bacillales</taxon>
        <taxon>Caryophanaceae</taxon>
        <taxon>Kurthia</taxon>
    </lineage>
</organism>
<dbReference type="Pfam" id="PF05742">
    <property type="entry name" value="TANGO2"/>
    <property type="match status" value="1"/>
</dbReference>
<protein>
    <recommendedName>
        <fullName evidence="3">NRDE family protein</fullName>
    </recommendedName>
</protein>
<accession>A0A2U3AJT5</accession>
<dbReference type="PANTHER" id="PTHR17985:SF8">
    <property type="entry name" value="TRANSPORT AND GOLGI ORGANIZATION PROTEIN 2 HOMOLOG"/>
    <property type="match status" value="1"/>
</dbReference>
<dbReference type="AlphaFoldDB" id="A0A2U3AJT5"/>
<reference evidence="1 2" key="1">
    <citation type="submission" date="2018-05" db="EMBL/GenBank/DDBJ databases">
        <title>Kurthia sibirica genome sequence.</title>
        <authorList>
            <person name="Maclea K.S."/>
            <person name="Goen A.E."/>
        </authorList>
    </citation>
    <scope>NUCLEOTIDE SEQUENCE [LARGE SCALE GENOMIC DNA]</scope>
    <source>
        <strain evidence="1 2">ATCC 49154</strain>
    </source>
</reference>
<name>A0A2U3AJT5_9BACL</name>
<dbReference type="OrthoDB" id="4380123at2"/>
<dbReference type="Proteomes" id="UP000245938">
    <property type="component" value="Unassembled WGS sequence"/>
</dbReference>
<proteinExistence type="predicted"/>
<evidence type="ECO:0008006" key="3">
    <source>
        <dbReference type="Google" id="ProtNLM"/>
    </source>
</evidence>
<dbReference type="InterPro" id="IPR008551">
    <property type="entry name" value="TANGO2"/>
</dbReference>
<evidence type="ECO:0000313" key="2">
    <source>
        <dbReference type="Proteomes" id="UP000245938"/>
    </source>
</evidence>
<comment type="caution">
    <text evidence="1">The sequence shown here is derived from an EMBL/GenBank/DDBJ whole genome shotgun (WGS) entry which is preliminary data.</text>
</comment>
<gene>
    <name evidence="1" type="ORF">DEX24_11760</name>
</gene>
<keyword evidence="2" id="KW-1185">Reference proteome</keyword>
<sequence length="254" mass="28583">MKMCIISLQFDPQGDTPLIVLANRDEFYARASLQAHYWDEQPTIFGGRDVERGGSWLALTNNGRFAAVTNYRDFTLEPVGEKSRGDLVSHFISSDITAEDYMAAIQAVRLDYGPMNLLVYDGKKLIHFNNIDNRINELQAGIHGLSNASINTPWPKVERMKQLFQNAVNEERLTVEKLLPIGLDTVRPVDECLPNTGIGLEGERELSSIFVKRDGYGTRNTTALIMKRDGSINFAEQTYDEGMIDAIIHEKISQ</sequence>
<dbReference type="EMBL" id="QFVR01000016">
    <property type="protein sequence ID" value="PWI24792.1"/>
    <property type="molecule type" value="Genomic_DNA"/>
</dbReference>
<dbReference type="PANTHER" id="PTHR17985">
    <property type="entry name" value="SER/THR-RICH PROTEIN T10 IN DGCR REGION"/>
    <property type="match status" value="1"/>
</dbReference>